<gene>
    <name evidence="1" type="ORF">M0R45_027976</name>
</gene>
<reference evidence="1 2" key="1">
    <citation type="journal article" date="2023" name="G3 (Bethesda)">
        <title>A chromosome-length genome assembly and annotation of blackberry (Rubus argutus, cv. 'Hillquist').</title>
        <authorList>
            <person name="Bruna T."/>
            <person name="Aryal R."/>
            <person name="Dudchenko O."/>
            <person name="Sargent D.J."/>
            <person name="Mead D."/>
            <person name="Buti M."/>
            <person name="Cavallini A."/>
            <person name="Hytonen T."/>
            <person name="Andres J."/>
            <person name="Pham M."/>
            <person name="Weisz D."/>
            <person name="Mascagni F."/>
            <person name="Usai G."/>
            <person name="Natali L."/>
            <person name="Bassil N."/>
            <person name="Fernandez G.E."/>
            <person name="Lomsadze A."/>
            <person name="Armour M."/>
            <person name="Olukolu B."/>
            <person name="Poorten T."/>
            <person name="Britton C."/>
            <person name="Davik J."/>
            <person name="Ashrafi H."/>
            <person name="Aiden E.L."/>
            <person name="Borodovsky M."/>
            <person name="Worthington M."/>
        </authorList>
    </citation>
    <scope>NUCLEOTIDE SEQUENCE [LARGE SCALE GENOMIC DNA]</scope>
    <source>
        <strain evidence="1">PI 553951</strain>
    </source>
</reference>
<name>A0AAW1W383_RUBAR</name>
<protein>
    <submittedName>
        <fullName evidence="1">Uncharacterized protein</fullName>
    </submittedName>
</protein>
<dbReference type="Proteomes" id="UP001457282">
    <property type="component" value="Unassembled WGS sequence"/>
</dbReference>
<sequence length="169" mass="18254">MPSSVLCNQSALNSSPIHSSISKFTTKQTAAKPCLFILQAQANQNTMAAHIINHNPSQFHTYNPKHPCFNTTNTISFLLSVSNNQSPCLRRVTCAAPPFISAHGHQLRRRRCSLSPSIKPPASPIAAVIPETTGLSSKLHRRSSPAPASPLCSARAHPVLCPIMPSCFH</sequence>
<organism evidence="1 2">
    <name type="scientific">Rubus argutus</name>
    <name type="common">Southern blackberry</name>
    <dbReference type="NCBI Taxonomy" id="59490"/>
    <lineage>
        <taxon>Eukaryota</taxon>
        <taxon>Viridiplantae</taxon>
        <taxon>Streptophyta</taxon>
        <taxon>Embryophyta</taxon>
        <taxon>Tracheophyta</taxon>
        <taxon>Spermatophyta</taxon>
        <taxon>Magnoliopsida</taxon>
        <taxon>eudicotyledons</taxon>
        <taxon>Gunneridae</taxon>
        <taxon>Pentapetalae</taxon>
        <taxon>rosids</taxon>
        <taxon>fabids</taxon>
        <taxon>Rosales</taxon>
        <taxon>Rosaceae</taxon>
        <taxon>Rosoideae</taxon>
        <taxon>Rosoideae incertae sedis</taxon>
        <taxon>Rubus</taxon>
    </lineage>
</organism>
<evidence type="ECO:0000313" key="2">
    <source>
        <dbReference type="Proteomes" id="UP001457282"/>
    </source>
</evidence>
<dbReference type="AlphaFoldDB" id="A0AAW1W383"/>
<evidence type="ECO:0000313" key="1">
    <source>
        <dbReference type="EMBL" id="KAK9919381.1"/>
    </source>
</evidence>
<dbReference type="EMBL" id="JBEDUW010000006">
    <property type="protein sequence ID" value="KAK9919381.1"/>
    <property type="molecule type" value="Genomic_DNA"/>
</dbReference>
<proteinExistence type="predicted"/>
<keyword evidence="2" id="KW-1185">Reference proteome</keyword>
<comment type="caution">
    <text evidence="1">The sequence shown here is derived from an EMBL/GenBank/DDBJ whole genome shotgun (WGS) entry which is preliminary data.</text>
</comment>
<accession>A0AAW1W383</accession>